<evidence type="ECO:0000256" key="8">
    <source>
        <dbReference type="SAM" id="Phobius"/>
    </source>
</evidence>
<keyword evidence="4" id="KW-0997">Cell inner membrane</keyword>
<accession>A0ABT2TQF4</accession>
<feature type="transmembrane region" description="Helical" evidence="8">
    <location>
        <begin position="12"/>
        <end position="31"/>
    </location>
</feature>
<name>A0ABT2TQF4_9FIRM</name>
<evidence type="ECO:0000313" key="10">
    <source>
        <dbReference type="Proteomes" id="UP001652409"/>
    </source>
</evidence>
<evidence type="ECO:0000256" key="4">
    <source>
        <dbReference type="ARBA" id="ARBA00022519"/>
    </source>
</evidence>
<keyword evidence="2" id="KW-0813">Transport</keyword>
<keyword evidence="5 8" id="KW-0812">Transmembrane</keyword>
<keyword evidence="10" id="KW-1185">Reference proteome</keyword>
<feature type="transmembrane region" description="Helical" evidence="8">
    <location>
        <begin position="159"/>
        <end position="187"/>
    </location>
</feature>
<organism evidence="9 10">
    <name type="scientific">Blautia ammoniilytica</name>
    <dbReference type="NCBI Taxonomy" id="2981782"/>
    <lineage>
        <taxon>Bacteria</taxon>
        <taxon>Bacillati</taxon>
        <taxon>Bacillota</taxon>
        <taxon>Clostridia</taxon>
        <taxon>Lachnospirales</taxon>
        <taxon>Lachnospiraceae</taxon>
        <taxon>Blautia</taxon>
    </lineage>
</organism>
<comment type="subcellular location">
    <subcellularLocation>
        <location evidence="1">Cell membrane</location>
        <topology evidence="1">Multi-pass membrane protein</topology>
    </subcellularLocation>
</comment>
<keyword evidence="6 8" id="KW-1133">Transmembrane helix</keyword>
<evidence type="ECO:0000256" key="7">
    <source>
        <dbReference type="ARBA" id="ARBA00023136"/>
    </source>
</evidence>
<dbReference type="PANTHER" id="PTHR32196">
    <property type="entry name" value="ABC TRANSPORTER PERMEASE PROTEIN YPHD-RELATED-RELATED"/>
    <property type="match status" value="1"/>
</dbReference>
<evidence type="ECO:0000256" key="1">
    <source>
        <dbReference type="ARBA" id="ARBA00004651"/>
    </source>
</evidence>
<feature type="transmembrane region" description="Helical" evidence="8">
    <location>
        <begin position="218"/>
        <end position="237"/>
    </location>
</feature>
<evidence type="ECO:0000256" key="5">
    <source>
        <dbReference type="ARBA" id="ARBA00022692"/>
    </source>
</evidence>
<evidence type="ECO:0000256" key="2">
    <source>
        <dbReference type="ARBA" id="ARBA00022448"/>
    </source>
</evidence>
<dbReference type="Pfam" id="PF02653">
    <property type="entry name" value="BPD_transp_2"/>
    <property type="match status" value="1"/>
</dbReference>
<gene>
    <name evidence="9" type="ORF">OCV61_00800</name>
</gene>
<dbReference type="Proteomes" id="UP001652409">
    <property type="component" value="Unassembled WGS sequence"/>
</dbReference>
<comment type="caution">
    <text evidence="9">The sequence shown here is derived from an EMBL/GenBank/DDBJ whole genome shotgun (WGS) entry which is preliminary data.</text>
</comment>
<evidence type="ECO:0000256" key="6">
    <source>
        <dbReference type="ARBA" id="ARBA00022989"/>
    </source>
</evidence>
<dbReference type="RefSeq" id="WP_158420149.1">
    <property type="nucleotide sequence ID" value="NZ_JAOQJL010000001.1"/>
</dbReference>
<evidence type="ECO:0000313" key="9">
    <source>
        <dbReference type="EMBL" id="MCU6763951.1"/>
    </source>
</evidence>
<proteinExistence type="predicted"/>
<evidence type="ECO:0000256" key="3">
    <source>
        <dbReference type="ARBA" id="ARBA00022475"/>
    </source>
</evidence>
<feature type="transmembrane region" description="Helical" evidence="8">
    <location>
        <begin position="272"/>
        <end position="291"/>
    </location>
</feature>
<dbReference type="InterPro" id="IPR001851">
    <property type="entry name" value="ABC_transp_permease"/>
</dbReference>
<reference evidence="9 10" key="1">
    <citation type="journal article" date="2021" name="ISME Commun">
        <title>Automated analysis of genomic sequences facilitates high-throughput and comprehensive description of bacteria.</title>
        <authorList>
            <person name="Hitch T.C.A."/>
        </authorList>
    </citation>
    <scope>NUCLEOTIDE SEQUENCE [LARGE SCALE GENOMIC DNA]</scope>
    <source>
        <strain evidence="9 10">Sanger_23</strain>
    </source>
</reference>
<feature type="transmembrane region" description="Helical" evidence="8">
    <location>
        <begin position="90"/>
        <end position="113"/>
    </location>
</feature>
<dbReference type="EMBL" id="JAOQJL010000001">
    <property type="protein sequence ID" value="MCU6763951.1"/>
    <property type="molecule type" value="Genomic_DNA"/>
</dbReference>
<keyword evidence="3" id="KW-1003">Cell membrane</keyword>
<dbReference type="CDD" id="cd06579">
    <property type="entry name" value="TM_PBP1_transp_AraH_like"/>
    <property type="match status" value="1"/>
</dbReference>
<keyword evidence="7 8" id="KW-0472">Membrane</keyword>
<sequence>MSKSKKEYIKILGRYRMFLILIFAAVILGIIEPKFLTVSNFSNIFKQIATNAILAAGMTFVILTGGIDISVGATLAFVGAVTINMIGSGVNLGITLITGLAFGAVIGAFNGIFVSQMQLQPMIVTLATQSIFRGLTYIITKGSPIPLDLSSKSGLGYKWIYGGLIANSIPFSFVLVFLVYIVSYYLLNKATYGRHIYAVGGSEEAAKLSGINTKLTMILAYVACGVMAAIAGIIISARVASAQPNAGETYEMDAIAAVVIGGTSLRGGEGHVGFTIIGAIIIGMLNNFLNLMGVDTYYQVVVKGVVILLAVLADAKTGKKA</sequence>
<feature type="transmembrane region" description="Helical" evidence="8">
    <location>
        <begin position="51"/>
        <end position="78"/>
    </location>
</feature>
<dbReference type="PANTHER" id="PTHR32196:SF21">
    <property type="entry name" value="ABC TRANSPORTER PERMEASE PROTEIN YPHD-RELATED"/>
    <property type="match status" value="1"/>
</dbReference>
<protein>
    <submittedName>
        <fullName evidence="9">Ribose ABC transporter permease</fullName>
    </submittedName>
</protein>